<dbReference type="EMBL" id="JABFAI010000288">
    <property type="protein sequence ID" value="KAF4947397.1"/>
    <property type="molecule type" value="Genomic_DNA"/>
</dbReference>
<keyword evidence="2" id="KW-1185">Reference proteome</keyword>
<dbReference type="AlphaFoldDB" id="A0A8H4SXI1"/>
<organism evidence="1 2">
    <name type="scientific">Fusarium gaditjirri</name>
    <dbReference type="NCBI Taxonomy" id="282569"/>
    <lineage>
        <taxon>Eukaryota</taxon>
        <taxon>Fungi</taxon>
        <taxon>Dikarya</taxon>
        <taxon>Ascomycota</taxon>
        <taxon>Pezizomycotina</taxon>
        <taxon>Sordariomycetes</taxon>
        <taxon>Hypocreomycetidae</taxon>
        <taxon>Hypocreales</taxon>
        <taxon>Nectriaceae</taxon>
        <taxon>Fusarium</taxon>
        <taxon>Fusarium nisikadoi species complex</taxon>
    </lineage>
</organism>
<protein>
    <submittedName>
        <fullName evidence="1">Uncharacterized protein</fullName>
    </submittedName>
</protein>
<dbReference type="OrthoDB" id="4966225at2759"/>
<sequence length="139" mass="15401">MSAFPKHFIIIVDGQLVTKPENDRDEIRPAQVGETPATFEFDGNRLISGDWAMGCSKLEGQVPGTTSPSLAVFWFRKDQAEELYPVYLKEGENGPQLRFACNPTDEQGRTLAVHNKQLLCYTSGDLEPSATVEIVPSKD</sequence>
<gene>
    <name evidence="1" type="ORF">FGADI_10468</name>
</gene>
<comment type="caution">
    <text evidence="1">The sequence shown here is derived from an EMBL/GenBank/DDBJ whole genome shotgun (WGS) entry which is preliminary data.</text>
</comment>
<reference evidence="1" key="1">
    <citation type="journal article" date="2020" name="BMC Genomics">
        <title>Correction to: Identification and distribution of gene clusters required for synthesis of sphingolipid metabolism inhibitors in diverse species of the filamentous fungus Fusarium.</title>
        <authorList>
            <person name="Kim H.S."/>
            <person name="Lohmar J.M."/>
            <person name="Busman M."/>
            <person name="Brown D.W."/>
            <person name="Naumann T.A."/>
            <person name="Divon H.H."/>
            <person name="Lysoe E."/>
            <person name="Uhlig S."/>
            <person name="Proctor R.H."/>
        </authorList>
    </citation>
    <scope>NUCLEOTIDE SEQUENCE</scope>
    <source>
        <strain evidence="1">NRRL 45417</strain>
    </source>
</reference>
<accession>A0A8H4SXI1</accession>
<name>A0A8H4SXI1_9HYPO</name>
<dbReference type="Proteomes" id="UP000604273">
    <property type="component" value="Unassembled WGS sequence"/>
</dbReference>
<proteinExistence type="predicted"/>
<reference evidence="1" key="2">
    <citation type="submission" date="2020-05" db="EMBL/GenBank/DDBJ databases">
        <authorList>
            <person name="Kim H.-S."/>
            <person name="Proctor R.H."/>
            <person name="Brown D.W."/>
        </authorList>
    </citation>
    <scope>NUCLEOTIDE SEQUENCE</scope>
    <source>
        <strain evidence="1">NRRL 45417</strain>
    </source>
</reference>
<evidence type="ECO:0000313" key="1">
    <source>
        <dbReference type="EMBL" id="KAF4947397.1"/>
    </source>
</evidence>
<evidence type="ECO:0000313" key="2">
    <source>
        <dbReference type="Proteomes" id="UP000604273"/>
    </source>
</evidence>